<reference evidence="3" key="2">
    <citation type="submission" date="2020-09" db="EMBL/GenBank/DDBJ databases">
        <authorList>
            <person name="Sun Q."/>
            <person name="Ohkuma M."/>
        </authorList>
    </citation>
    <scope>NUCLEOTIDE SEQUENCE</scope>
    <source>
        <strain evidence="3">JCM 19831</strain>
    </source>
</reference>
<evidence type="ECO:0000259" key="2">
    <source>
        <dbReference type="Pfam" id="PF14200"/>
    </source>
</evidence>
<name>A0A917TD53_9ACTN</name>
<dbReference type="InterPro" id="IPR000772">
    <property type="entry name" value="Ricin_B_lectin"/>
</dbReference>
<dbReference type="CDD" id="cd00161">
    <property type="entry name" value="beta-trefoil_Ricin-like"/>
    <property type="match status" value="1"/>
</dbReference>
<dbReference type="InterPro" id="IPR035992">
    <property type="entry name" value="Ricin_B-like_lectins"/>
</dbReference>
<keyword evidence="1" id="KW-0732">Signal</keyword>
<evidence type="ECO:0000256" key="1">
    <source>
        <dbReference type="SAM" id="SignalP"/>
    </source>
</evidence>
<dbReference type="AlphaFoldDB" id="A0A917TD53"/>
<evidence type="ECO:0000313" key="4">
    <source>
        <dbReference type="Proteomes" id="UP000642070"/>
    </source>
</evidence>
<dbReference type="PROSITE" id="PS50231">
    <property type="entry name" value="RICIN_B_LECTIN"/>
    <property type="match status" value="1"/>
</dbReference>
<dbReference type="Proteomes" id="UP000642070">
    <property type="component" value="Unassembled WGS sequence"/>
</dbReference>
<gene>
    <name evidence="3" type="ORF">GCM10007977_016900</name>
</gene>
<sequence length="175" mass="19492">MKIRTRLIVTLAAAAAMLFGSTGVASAETIGIGMAVRLQPPRVVTITQGSGPLFLDAHEIAERDFNVVTRPVQNNTTQQWLLTDVGGGLYTIQQVSSWRYLDAHEIASLDYRVVTRPQQNNSTQLWRLYDYGGAFYMIQQVSSGRYLDAYISSAQDFQAVTRPYTGANSQVWRIL</sequence>
<dbReference type="SUPFAM" id="SSF50370">
    <property type="entry name" value="Ricin B-like lectins"/>
    <property type="match status" value="1"/>
</dbReference>
<reference evidence="3" key="1">
    <citation type="journal article" date="2014" name="Int. J. Syst. Evol. Microbiol.">
        <title>Complete genome sequence of Corynebacterium casei LMG S-19264T (=DSM 44701T), isolated from a smear-ripened cheese.</title>
        <authorList>
            <consortium name="US DOE Joint Genome Institute (JGI-PGF)"/>
            <person name="Walter F."/>
            <person name="Albersmeier A."/>
            <person name="Kalinowski J."/>
            <person name="Ruckert C."/>
        </authorList>
    </citation>
    <scope>NUCLEOTIDE SEQUENCE</scope>
    <source>
        <strain evidence="3">JCM 19831</strain>
    </source>
</reference>
<proteinExistence type="predicted"/>
<keyword evidence="4" id="KW-1185">Reference proteome</keyword>
<feature type="chain" id="PRO_5036733514" description="Ricin B lectin domain-containing protein" evidence="1">
    <location>
        <begin position="28"/>
        <end position="175"/>
    </location>
</feature>
<organism evidence="3 4">
    <name type="scientific">Dactylosporangium sucinum</name>
    <dbReference type="NCBI Taxonomy" id="1424081"/>
    <lineage>
        <taxon>Bacteria</taxon>
        <taxon>Bacillati</taxon>
        <taxon>Actinomycetota</taxon>
        <taxon>Actinomycetes</taxon>
        <taxon>Micromonosporales</taxon>
        <taxon>Micromonosporaceae</taxon>
        <taxon>Dactylosporangium</taxon>
    </lineage>
</organism>
<feature type="signal peptide" evidence="1">
    <location>
        <begin position="1"/>
        <end position="27"/>
    </location>
</feature>
<evidence type="ECO:0000313" key="3">
    <source>
        <dbReference type="EMBL" id="GGM16238.1"/>
    </source>
</evidence>
<comment type="caution">
    <text evidence="3">The sequence shown here is derived from an EMBL/GenBank/DDBJ whole genome shotgun (WGS) entry which is preliminary data.</text>
</comment>
<accession>A0A917TD53</accession>
<feature type="domain" description="Ricin B lectin" evidence="2">
    <location>
        <begin position="77"/>
        <end position="156"/>
    </location>
</feature>
<dbReference type="Pfam" id="PF14200">
    <property type="entry name" value="RicinB_lectin_2"/>
    <property type="match status" value="1"/>
</dbReference>
<dbReference type="RefSeq" id="WP_190249160.1">
    <property type="nucleotide sequence ID" value="NZ_BMPI01000006.1"/>
</dbReference>
<protein>
    <recommendedName>
        <fullName evidence="2">Ricin B lectin domain-containing protein</fullName>
    </recommendedName>
</protein>
<dbReference type="EMBL" id="BMPI01000006">
    <property type="protein sequence ID" value="GGM16238.1"/>
    <property type="molecule type" value="Genomic_DNA"/>
</dbReference>
<dbReference type="Gene3D" id="2.80.10.50">
    <property type="match status" value="1"/>
</dbReference>